<evidence type="ECO:0000313" key="1">
    <source>
        <dbReference type="EMBL" id="PTP16870.1"/>
    </source>
</evidence>
<accession>A0A2T5EC15</accession>
<proteinExistence type="predicted"/>
<organism evidence="1 2">
    <name type="scientific">Vibrio splendidus</name>
    <dbReference type="NCBI Taxonomy" id="29497"/>
    <lineage>
        <taxon>Bacteria</taxon>
        <taxon>Pseudomonadati</taxon>
        <taxon>Pseudomonadota</taxon>
        <taxon>Gammaproteobacteria</taxon>
        <taxon>Vibrionales</taxon>
        <taxon>Vibrionaceae</taxon>
        <taxon>Vibrio</taxon>
    </lineage>
</organism>
<dbReference type="AlphaFoldDB" id="A0A2T5EC15"/>
<gene>
    <name evidence="1" type="ORF">CWO07_25880</name>
</gene>
<name>A0A2T5EC15_VIBSP</name>
<evidence type="ECO:0000313" key="2">
    <source>
        <dbReference type="Proteomes" id="UP000244197"/>
    </source>
</evidence>
<dbReference type="EMBL" id="PIFK01000124">
    <property type="protein sequence ID" value="PTP16870.1"/>
    <property type="molecule type" value="Genomic_DNA"/>
</dbReference>
<sequence length="459" mass="52636">MNNLDSYRQTISTDANLTDQDGKSIMVDCSVTLPLLFGQPAEVRVGIPNEVMPIPNLKTPWQVKTFQGAEIITLENVHYRRLTTDTLLKRKLGSIPVNLSHIQSLTINMVHNSPDYRFSIYISDTEYFRTLSIEEGQNGISQIAMFSHPTLGEIILQKYSVESATLSGNGSLKLHGYRLEVECDRPNTSPEAIINEIQPLLDILSFFSRQRVLVLGWEHQTESEYIRHWKYPLNAIQTNYSLYEPRSYLMSRKVDELEKMINIGLSNYYGLEDSEQDMVHKLSFNLCSSLERRDDAKYMALFTALESYAKKLSLRLEPDETRSKSIQLIKKAAKPHQKVDHDVYKMLMSLTSDIKKTSAADSIENFLFKHRVLKEDLWSIQGKGGLLKIRNHLAHEGNHNVDHQGLAVATLHLTILIERVILGVLNLKLESSVQRDLRQEPWLNLEYANRLKNLIIQNT</sequence>
<dbReference type="Proteomes" id="UP000244197">
    <property type="component" value="Unassembled WGS sequence"/>
</dbReference>
<comment type="caution">
    <text evidence="1">The sequence shown here is derived from an EMBL/GenBank/DDBJ whole genome shotgun (WGS) entry which is preliminary data.</text>
</comment>
<protein>
    <submittedName>
        <fullName evidence="1">Uncharacterized protein</fullName>
    </submittedName>
</protein>
<reference evidence="1 2" key="1">
    <citation type="submission" date="2017-11" db="EMBL/GenBank/DDBJ databases">
        <title>Population delineation of vibrios coincides with oyster pathogenicity.</title>
        <authorList>
            <person name="Bruto M."/>
            <person name="Labreuche Y."/>
            <person name="James A."/>
            <person name="Piel D."/>
            <person name="Chenivesse S."/>
            <person name="Petton B."/>
            <person name="Polz M.F."/>
            <person name="Le Roux F."/>
        </authorList>
    </citation>
    <scope>NUCLEOTIDE SEQUENCE [LARGE SCALE GENOMIC DNA]</scope>
    <source>
        <strain evidence="1 2">FF_144</strain>
    </source>
</reference>